<dbReference type="InterPro" id="IPR011767">
    <property type="entry name" value="GLR_AS"/>
</dbReference>
<sequence>MIKIYSTPTCPWCKKAKAYLESKNIPFEDINVAEDLEKREEMFRISGQSGVPVIEICGNIILGFDKNAIDEALAICKQ</sequence>
<feature type="domain" description="Glutaredoxin" evidence="1">
    <location>
        <begin position="2"/>
        <end position="60"/>
    </location>
</feature>
<name>A0A151ALG5_9CLOT</name>
<evidence type="ECO:0000259" key="1">
    <source>
        <dbReference type="Pfam" id="PF00462"/>
    </source>
</evidence>
<accession>A0A151ALG5</accession>
<dbReference type="CDD" id="cd02976">
    <property type="entry name" value="NrdH"/>
    <property type="match status" value="1"/>
</dbReference>
<reference evidence="2 3" key="1">
    <citation type="submission" date="2016-02" db="EMBL/GenBank/DDBJ databases">
        <title>Genome sequence of Clostridium colicanis DSM 13634.</title>
        <authorList>
            <person name="Poehlein A."/>
            <person name="Daniel R."/>
        </authorList>
    </citation>
    <scope>NUCLEOTIDE SEQUENCE [LARGE SCALE GENOMIC DNA]</scope>
    <source>
        <strain evidence="2 3">DSM 13634</strain>
    </source>
</reference>
<comment type="caution">
    <text evidence="2">The sequence shown here is derived from an EMBL/GenBank/DDBJ whole genome shotgun (WGS) entry which is preliminary data.</text>
</comment>
<evidence type="ECO:0000313" key="2">
    <source>
        <dbReference type="EMBL" id="KYH28237.1"/>
    </source>
</evidence>
<dbReference type="Proteomes" id="UP000075374">
    <property type="component" value="Unassembled WGS sequence"/>
</dbReference>
<dbReference type="STRING" id="1121305.CLCOL_21900"/>
<keyword evidence="3" id="KW-1185">Reference proteome</keyword>
<dbReference type="GO" id="GO:0009055">
    <property type="term" value="F:electron transfer activity"/>
    <property type="evidence" value="ECO:0007669"/>
    <property type="project" value="TreeGrafter"/>
</dbReference>
<dbReference type="GO" id="GO:0045454">
    <property type="term" value="P:cell redox homeostasis"/>
    <property type="evidence" value="ECO:0007669"/>
    <property type="project" value="TreeGrafter"/>
</dbReference>
<dbReference type="EMBL" id="LTBB01000012">
    <property type="protein sequence ID" value="KYH28237.1"/>
    <property type="molecule type" value="Genomic_DNA"/>
</dbReference>
<proteinExistence type="predicted"/>
<dbReference type="InterPro" id="IPR036249">
    <property type="entry name" value="Thioredoxin-like_sf"/>
</dbReference>
<dbReference type="InterPro" id="IPR011911">
    <property type="entry name" value="GlrX_YruB"/>
</dbReference>
<gene>
    <name evidence="2" type="primary">grxC</name>
    <name evidence="2" type="ORF">CLCOL_21900</name>
</gene>
<dbReference type="Gene3D" id="3.40.30.10">
    <property type="entry name" value="Glutaredoxin"/>
    <property type="match status" value="1"/>
</dbReference>
<dbReference type="NCBIfam" id="TIGR02196">
    <property type="entry name" value="GlrX_YruB"/>
    <property type="match status" value="1"/>
</dbReference>
<organism evidence="2 3">
    <name type="scientific">Clostridium colicanis DSM 13634</name>
    <dbReference type="NCBI Taxonomy" id="1121305"/>
    <lineage>
        <taxon>Bacteria</taxon>
        <taxon>Bacillati</taxon>
        <taxon>Bacillota</taxon>
        <taxon>Clostridia</taxon>
        <taxon>Eubacteriales</taxon>
        <taxon>Clostridiaceae</taxon>
        <taxon>Clostridium</taxon>
    </lineage>
</organism>
<dbReference type="PANTHER" id="PTHR34386:SF1">
    <property type="entry name" value="GLUTAREDOXIN-LIKE PROTEIN NRDH"/>
    <property type="match status" value="1"/>
</dbReference>
<dbReference type="PROSITE" id="PS00195">
    <property type="entry name" value="GLUTAREDOXIN_1"/>
    <property type="match status" value="1"/>
</dbReference>
<dbReference type="AlphaFoldDB" id="A0A151ALG5"/>
<dbReference type="InterPro" id="IPR051548">
    <property type="entry name" value="Grx-like_ET"/>
</dbReference>
<evidence type="ECO:0000313" key="3">
    <source>
        <dbReference type="Proteomes" id="UP000075374"/>
    </source>
</evidence>
<protein>
    <submittedName>
        <fullName evidence="2">Glutaredoxin-3</fullName>
    </submittedName>
</protein>
<dbReference type="PROSITE" id="PS51354">
    <property type="entry name" value="GLUTAREDOXIN_2"/>
    <property type="match status" value="1"/>
</dbReference>
<dbReference type="PANTHER" id="PTHR34386">
    <property type="entry name" value="GLUTAREDOXIN"/>
    <property type="match status" value="1"/>
</dbReference>
<dbReference type="SUPFAM" id="SSF52833">
    <property type="entry name" value="Thioredoxin-like"/>
    <property type="match status" value="1"/>
</dbReference>
<dbReference type="InterPro" id="IPR002109">
    <property type="entry name" value="Glutaredoxin"/>
</dbReference>
<dbReference type="Pfam" id="PF00462">
    <property type="entry name" value="Glutaredoxin"/>
    <property type="match status" value="1"/>
</dbReference>
<dbReference type="PATRIC" id="fig|1121305.3.peg.2192"/>
<dbReference type="RefSeq" id="WP_061858990.1">
    <property type="nucleotide sequence ID" value="NZ_LTBB01000012.1"/>
</dbReference>